<dbReference type="InterPro" id="IPR006680">
    <property type="entry name" value="Amidohydro-rel"/>
</dbReference>
<organism evidence="3 4">
    <name type="scientific">Sphingomonas glacialis</name>
    <dbReference type="NCBI Taxonomy" id="658225"/>
    <lineage>
        <taxon>Bacteria</taxon>
        <taxon>Pseudomonadati</taxon>
        <taxon>Pseudomonadota</taxon>
        <taxon>Alphaproteobacteria</taxon>
        <taxon>Sphingomonadales</taxon>
        <taxon>Sphingomonadaceae</taxon>
        <taxon>Sphingomonas</taxon>
    </lineage>
</organism>
<evidence type="ECO:0000259" key="2">
    <source>
        <dbReference type="Pfam" id="PF01979"/>
    </source>
</evidence>
<dbReference type="InterPro" id="IPR050138">
    <property type="entry name" value="DHOase/Allantoinase_Hydrolase"/>
</dbReference>
<dbReference type="PANTHER" id="PTHR43668">
    <property type="entry name" value="ALLANTOINASE"/>
    <property type="match status" value="1"/>
</dbReference>
<dbReference type="InterPro" id="IPR011059">
    <property type="entry name" value="Metal-dep_hydrolase_composite"/>
</dbReference>
<dbReference type="SUPFAM" id="SSF51338">
    <property type="entry name" value="Composite domain of metallo-dependent hydrolases"/>
    <property type="match status" value="1"/>
</dbReference>
<gene>
    <name evidence="3" type="primary">pyrC</name>
    <name evidence="3" type="ORF">GCM10008023_04510</name>
</gene>
<feature type="domain" description="Amidohydrolase-related" evidence="2">
    <location>
        <begin position="138"/>
        <end position="405"/>
    </location>
</feature>
<dbReference type="Gene3D" id="2.30.40.10">
    <property type="entry name" value="Urease, subunit C, domain 1"/>
    <property type="match status" value="1"/>
</dbReference>
<dbReference type="InterPro" id="IPR004722">
    <property type="entry name" value="DHOase"/>
</dbReference>
<dbReference type="Gene3D" id="3.20.20.140">
    <property type="entry name" value="Metal-dependent hydrolases"/>
    <property type="match status" value="1"/>
</dbReference>
<dbReference type="InterPro" id="IPR032466">
    <property type="entry name" value="Metal_Hydrolase"/>
</dbReference>
<dbReference type="RefSeq" id="WP_189674930.1">
    <property type="nucleotide sequence ID" value="NZ_BNAQ01000001.1"/>
</dbReference>
<evidence type="ECO:0000313" key="3">
    <source>
        <dbReference type="EMBL" id="GHH08727.1"/>
    </source>
</evidence>
<dbReference type="CDD" id="cd01317">
    <property type="entry name" value="DHOase_IIa"/>
    <property type="match status" value="1"/>
</dbReference>
<protein>
    <submittedName>
        <fullName evidence="3">Dihydroorotase</fullName>
    </submittedName>
</protein>
<keyword evidence="4" id="KW-1185">Reference proteome</keyword>
<dbReference type="Pfam" id="PF01979">
    <property type="entry name" value="Amidohydro_1"/>
    <property type="match status" value="1"/>
</dbReference>
<proteinExistence type="predicted"/>
<dbReference type="SUPFAM" id="SSF51556">
    <property type="entry name" value="Metallo-dependent hydrolases"/>
    <property type="match status" value="1"/>
</dbReference>
<evidence type="ECO:0000256" key="1">
    <source>
        <dbReference type="ARBA" id="ARBA00022975"/>
    </source>
</evidence>
<sequence>MSRMLALLNATLVCPLGGVSQGGVLVENDRIVATGLIDVPAGAETIDCGGATLAPAIVDLGVFAIDLPAFHAGGIVRVGLMPDQSPVLDDPGIVQRAALIGRPGLWIHPIAAATRGLAGTDLAEMAINRDAGARAVGTGARWIADSGVMRKVLAYAGDLGLSVITHAEDGGVTAGAVATAGETATRMGLPSAPSIGEALAIARDLMLTEETGATLHIRQVTTAAGFELVRAAKRRGVRVTCGITPAHLLLSDIAMTDFRTFAHLSPPLRNESDRQAAVAAVADGTIDVLCSGHDPRGPEEKRLPFADSASGMAGAETLLALGLGLVRDETISLQRLFALLAANPAKVLGVEAGSLGVGAPADLLLLAPEAPWQIAGDRLHAKAGNTPFDGLPVQGKVLRLFKGGTALPVPA</sequence>
<name>A0ABQ3LAY0_9SPHN</name>
<comment type="caution">
    <text evidence="3">The sequence shown here is derived from an EMBL/GenBank/DDBJ whole genome shotgun (WGS) entry which is preliminary data.</text>
</comment>
<dbReference type="PANTHER" id="PTHR43668:SF2">
    <property type="entry name" value="ALLANTOINASE"/>
    <property type="match status" value="1"/>
</dbReference>
<dbReference type="Proteomes" id="UP000652430">
    <property type="component" value="Unassembled WGS sequence"/>
</dbReference>
<keyword evidence="1" id="KW-0665">Pyrimidine biosynthesis</keyword>
<accession>A0ABQ3LAY0</accession>
<evidence type="ECO:0000313" key="4">
    <source>
        <dbReference type="Proteomes" id="UP000652430"/>
    </source>
</evidence>
<reference evidence="4" key="1">
    <citation type="journal article" date="2019" name="Int. J. Syst. Evol. Microbiol.">
        <title>The Global Catalogue of Microorganisms (GCM) 10K type strain sequencing project: providing services to taxonomists for standard genome sequencing and annotation.</title>
        <authorList>
            <consortium name="The Broad Institute Genomics Platform"/>
            <consortium name="The Broad Institute Genome Sequencing Center for Infectious Disease"/>
            <person name="Wu L."/>
            <person name="Ma J."/>
        </authorList>
    </citation>
    <scope>NUCLEOTIDE SEQUENCE [LARGE SCALE GENOMIC DNA]</scope>
    <source>
        <strain evidence="4">CGMCC 1.8957</strain>
    </source>
</reference>
<dbReference type="EMBL" id="BNAQ01000001">
    <property type="protein sequence ID" value="GHH08727.1"/>
    <property type="molecule type" value="Genomic_DNA"/>
</dbReference>